<dbReference type="EMBL" id="BGPR01006027">
    <property type="protein sequence ID" value="GBN15456.1"/>
    <property type="molecule type" value="Genomic_DNA"/>
</dbReference>
<sequence>DVTEILTYVRDLQSEANGDDIEELPMKHENDPATGRNPE</sequence>
<keyword evidence="3" id="KW-1185">Reference proteome</keyword>
<reference evidence="2 3" key="1">
    <citation type="journal article" date="2019" name="Sci. Rep.">
        <title>Orb-weaving spider Araneus ventricosus genome elucidates the spidroin gene catalogue.</title>
        <authorList>
            <person name="Kono N."/>
            <person name="Nakamura H."/>
            <person name="Ohtoshi R."/>
            <person name="Moran D.A.P."/>
            <person name="Shinohara A."/>
            <person name="Yoshida Y."/>
            <person name="Fujiwara M."/>
            <person name="Mori M."/>
            <person name="Tomita M."/>
            <person name="Arakawa K."/>
        </authorList>
    </citation>
    <scope>NUCLEOTIDE SEQUENCE [LARGE SCALE GENOMIC DNA]</scope>
</reference>
<dbReference type="AlphaFoldDB" id="A0A4Y2LPH1"/>
<comment type="caution">
    <text evidence="2">The sequence shown here is derived from an EMBL/GenBank/DDBJ whole genome shotgun (WGS) entry which is preliminary data.</text>
</comment>
<evidence type="ECO:0000313" key="2">
    <source>
        <dbReference type="EMBL" id="GBN15456.1"/>
    </source>
</evidence>
<feature type="non-terminal residue" evidence="2">
    <location>
        <position position="1"/>
    </location>
</feature>
<feature type="region of interest" description="Disordered" evidence="1">
    <location>
        <begin position="1"/>
        <end position="39"/>
    </location>
</feature>
<accession>A0A4Y2LPH1</accession>
<organism evidence="2 3">
    <name type="scientific">Araneus ventricosus</name>
    <name type="common">Orbweaver spider</name>
    <name type="synonym">Epeira ventricosa</name>
    <dbReference type="NCBI Taxonomy" id="182803"/>
    <lineage>
        <taxon>Eukaryota</taxon>
        <taxon>Metazoa</taxon>
        <taxon>Ecdysozoa</taxon>
        <taxon>Arthropoda</taxon>
        <taxon>Chelicerata</taxon>
        <taxon>Arachnida</taxon>
        <taxon>Araneae</taxon>
        <taxon>Araneomorphae</taxon>
        <taxon>Entelegynae</taxon>
        <taxon>Araneoidea</taxon>
        <taxon>Araneidae</taxon>
        <taxon>Araneus</taxon>
    </lineage>
</organism>
<name>A0A4Y2LPH1_ARAVE</name>
<protein>
    <submittedName>
        <fullName evidence="2">Uncharacterized protein</fullName>
    </submittedName>
</protein>
<gene>
    <name evidence="2" type="ORF">AVEN_133019-2_1</name>
</gene>
<proteinExistence type="predicted"/>
<evidence type="ECO:0000256" key="1">
    <source>
        <dbReference type="SAM" id="MobiDB-lite"/>
    </source>
</evidence>
<evidence type="ECO:0000313" key="3">
    <source>
        <dbReference type="Proteomes" id="UP000499080"/>
    </source>
</evidence>
<dbReference type="Proteomes" id="UP000499080">
    <property type="component" value="Unassembled WGS sequence"/>
</dbReference>